<protein>
    <submittedName>
        <fullName evidence="2">Uncharacterized protein</fullName>
    </submittedName>
</protein>
<proteinExistence type="predicted"/>
<feature type="region of interest" description="Disordered" evidence="1">
    <location>
        <begin position="1"/>
        <end position="31"/>
    </location>
</feature>
<dbReference type="EMBL" id="JAQIZT010000018">
    <property type="protein sequence ID" value="KAJ6958476.1"/>
    <property type="molecule type" value="Genomic_DNA"/>
</dbReference>
<dbReference type="Proteomes" id="UP001164929">
    <property type="component" value="Chromosome 18"/>
</dbReference>
<comment type="caution">
    <text evidence="2">The sequence shown here is derived from an EMBL/GenBank/DDBJ whole genome shotgun (WGS) entry which is preliminary data.</text>
</comment>
<evidence type="ECO:0000313" key="2">
    <source>
        <dbReference type="EMBL" id="KAJ6958476.1"/>
    </source>
</evidence>
<organism evidence="2 3">
    <name type="scientific">Populus alba x Populus x berolinensis</name>
    <dbReference type="NCBI Taxonomy" id="444605"/>
    <lineage>
        <taxon>Eukaryota</taxon>
        <taxon>Viridiplantae</taxon>
        <taxon>Streptophyta</taxon>
        <taxon>Embryophyta</taxon>
        <taxon>Tracheophyta</taxon>
        <taxon>Spermatophyta</taxon>
        <taxon>Magnoliopsida</taxon>
        <taxon>eudicotyledons</taxon>
        <taxon>Gunneridae</taxon>
        <taxon>Pentapetalae</taxon>
        <taxon>rosids</taxon>
        <taxon>fabids</taxon>
        <taxon>Malpighiales</taxon>
        <taxon>Salicaceae</taxon>
        <taxon>Saliceae</taxon>
        <taxon>Populus</taxon>
    </lineage>
</organism>
<evidence type="ECO:0000313" key="3">
    <source>
        <dbReference type="Proteomes" id="UP001164929"/>
    </source>
</evidence>
<feature type="compositionally biased region" description="Basic and acidic residues" evidence="1">
    <location>
        <begin position="1"/>
        <end position="11"/>
    </location>
</feature>
<sequence length="109" mass="12249">MTSRRQQDTRRAKGPNGTQRKKQSARWVGAGGKGDVSLWPVGVCACVDDIEMILMRLADMNLTFQILMSEMGLQISEQQQLCAVEELKATMRSDDCTILYFVSVFCKIN</sequence>
<name>A0AAD6LFQ6_9ROSI</name>
<keyword evidence="3" id="KW-1185">Reference proteome</keyword>
<reference evidence="2 3" key="1">
    <citation type="journal article" date="2023" name="Mol. Ecol. Resour.">
        <title>Chromosome-level genome assembly of a triploid poplar Populus alba 'Berolinensis'.</title>
        <authorList>
            <person name="Chen S."/>
            <person name="Yu Y."/>
            <person name="Wang X."/>
            <person name="Wang S."/>
            <person name="Zhang T."/>
            <person name="Zhou Y."/>
            <person name="He R."/>
            <person name="Meng N."/>
            <person name="Wang Y."/>
            <person name="Liu W."/>
            <person name="Liu Z."/>
            <person name="Liu J."/>
            <person name="Guo Q."/>
            <person name="Huang H."/>
            <person name="Sederoff R.R."/>
            <person name="Wang G."/>
            <person name="Qu G."/>
            <person name="Chen S."/>
        </authorList>
    </citation>
    <scope>NUCLEOTIDE SEQUENCE [LARGE SCALE GENOMIC DNA]</scope>
    <source>
        <strain evidence="2">SC-2020</strain>
    </source>
</reference>
<accession>A0AAD6LFQ6</accession>
<gene>
    <name evidence="2" type="ORF">NC653_040196</name>
</gene>
<evidence type="ECO:0000256" key="1">
    <source>
        <dbReference type="SAM" id="MobiDB-lite"/>
    </source>
</evidence>
<dbReference type="AlphaFoldDB" id="A0AAD6LFQ6"/>